<dbReference type="STRING" id="1631249.BQ8794_130051"/>
<dbReference type="AlphaFoldDB" id="A0A1R3V2V3"/>
<sequence length="86" mass="9386">MLVGQHSMSVTNTVRHCSKQVIYENYPELGYNYRLTDLQAAIGVSNCNGFSHPSRGGGSLRRNKVSAFAGNACRALLDSQQLAKLL</sequence>
<organism evidence="1 2">
    <name type="scientific">Mesorhizobium prunaredense</name>
    <dbReference type="NCBI Taxonomy" id="1631249"/>
    <lineage>
        <taxon>Bacteria</taxon>
        <taxon>Pseudomonadati</taxon>
        <taxon>Pseudomonadota</taxon>
        <taxon>Alphaproteobacteria</taxon>
        <taxon>Hyphomicrobiales</taxon>
        <taxon>Phyllobacteriaceae</taxon>
        <taxon>Mesorhizobium</taxon>
    </lineage>
</organism>
<name>A0A1R3V2V3_9HYPH</name>
<accession>A0A1R3V2V3</accession>
<proteinExistence type="predicted"/>
<evidence type="ECO:0000313" key="2">
    <source>
        <dbReference type="Proteomes" id="UP000188388"/>
    </source>
</evidence>
<protein>
    <submittedName>
        <fullName evidence="1">Uncharacterized protein</fullName>
    </submittedName>
</protein>
<dbReference type="Proteomes" id="UP000188388">
    <property type="component" value="Unassembled WGS sequence"/>
</dbReference>
<evidence type="ECO:0000313" key="1">
    <source>
        <dbReference type="EMBL" id="SIT53567.1"/>
    </source>
</evidence>
<keyword evidence="2" id="KW-1185">Reference proteome</keyword>
<reference evidence="2" key="1">
    <citation type="submission" date="2017-01" db="EMBL/GenBank/DDBJ databases">
        <authorList>
            <person name="Brunel B."/>
        </authorList>
    </citation>
    <scope>NUCLEOTIDE SEQUENCE [LARGE SCALE GENOMIC DNA]</scope>
</reference>
<gene>
    <name evidence="1" type="ORF">BQ8794_130051</name>
</gene>
<dbReference type="EMBL" id="FTPD01000005">
    <property type="protein sequence ID" value="SIT53567.1"/>
    <property type="molecule type" value="Genomic_DNA"/>
</dbReference>